<dbReference type="Pfam" id="PF12311">
    <property type="entry name" value="DUF3632"/>
    <property type="match status" value="1"/>
</dbReference>
<reference evidence="3" key="1">
    <citation type="journal article" date="2013" name="Mol. Plant Microbe Interact.">
        <title>Global aspects of pacC regulation of pathogenicity genes in Colletotrichum gloeosporioides as revealed by transcriptome analysis.</title>
        <authorList>
            <person name="Alkan N."/>
            <person name="Meng X."/>
            <person name="Friedlander G."/>
            <person name="Reuveni E."/>
            <person name="Sukno S."/>
            <person name="Sherman A."/>
            <person name="Thon M."/>
            <person name="Fluhr R."/>
            <person name="Prusky D."/>
        </authorList>
    </citation>
    <scope>NUCLEOTIDE SEQUENCE [LARGE SCALE GENOMIC DNA]</scope>
    <source>
        <strain evidence="3">Cg-14</strain>
    </source>
</reference>
<dbReference type="PANTHER" id="PTHR38797">
    <property type="entry name" value="NUCLEAR PORE COMPLEX PROTEIN NUP85-RELATED"/>
    <property type="match status" value="1"/>
</dbReference>
<feature type="compositionally biased region" description="Basic and acidic residues" evidence="1">
    <location>
        <begin position="1"/>
        <end position="17"/>
    </location>
</feature>
<dbReference type="EMBL" id="AMYD01000491">
    <property type="protein sequence ID" value="EQB57463.1"/>
    <property type="molecule type" value="Genomic_DNA"/>
</dbReference>
<evidence type="ECO:0000313" key="3">
    <source>
        <dbReference type="Proteomes" id="UP000015530"/>
    </source>
</evidence>
<gene>
    <name evidence="2" type="ORF">CGLO_02410</name>
</gene>
<dbReference type="OMA" id="WGFWIER"/>
<sequence>MERDAQADAKVRAERSSKPNGESATKDEARSTTQLPIAHIAKIETHGDEIDSETLAARLSTLEFEIQEKILRSYVLDGKDITQGHITVLKVIARGIAGTTPEAAKEAARQLNVLCPPLNQTGRANNWIYMVWLIMLDIVADIGSIDTVQECCVHILEELVQCAKGMMDVWGSKLRVWRDLPIFPTAFDQFWENDPTTKFEAEKLDPVDVQSWKNISCFAARLMRSGLASDYDQAIIALRIALEEDMNTLPGFADCRTQVACLWIKHASKFLLRWALENPGLAEVAGTSPSYLEAGPLYGGPAIMCPQRWGFWIERLEMLGKEASVLEADTREMALQAARTMRIAEKRVRRLLSA</sequence>
<evidence type="ECO:0000256" key="1">
    <source>
        <dbReference type="SAM" id="MobiDB-lite"/>
    </source>
</evidence>
<evidence type="ECO:0000313" key="2">
    <source>
        <dbReference type="EMBL" id="EQB57463.1"/>
    </source>
</evidence>
<comment type="caution">
    <text evidence="2">The sequence shown here is derived from an EMBL/GenBank/DDBJ whole genome shotgun (WGS) entry which is preliminary data.</text>
</comment>
<dbReference type="STRING" id="1237896.T0KYB4"/>
<dbReference type="OrthoDB" id="3350591at2759"/>
<dbReference type="InterPro" id="IPR053204">
    <property type="entry name" value="Oxopyrrolidines_Biosynth-assoc"/>
</dbReference>
<dbReference type="InterPro" id="IPR022085">
    <property type="entry name" value="OpdG"/>
</dbReference>
<dbReference type="PANTHER" id="PTHR38797:SF4">
    <property type="entry name" value="NUCLEAR PORE COMPLEX PROTEIN NUP85"/>
    <property type="match status" value="1"/>
</dbReference>
<protein>
    <submittedName>
        <fullName evidence="2">Uncharacterized protein</fullName>
    </submittedName>
</protein>
<feature type="region of interest" description="Disordered" evidence="1">
    <location>
        <begin position="1"/>
        <end position="31"/>
    </location>
</feature>
<accession>T0KYB4</accession>
<organism evidence="2 3">
    <name type="scientific">Colletotrichum gloeosporioides (strain Cg-14)</name>
    <name type="common">Anthracnose fungus</name>
    <name type="synonym">Glomerella cingulata</name>
    <dbReference type="NCBI Taxonomy" id="1237896"/>
    <lineage>
        <taxon>Eukaryota</taxon>
        <taxon>Fungi</taxon>
        <taxon>Dikarya</taxon>
        <taxon>Ascomycota</taxon>
        <taxon>Pezizomycotina</taxon>
        <taxon>Sordariomycetes</taxon>
        <taxon>Hypocreomycetidae</taxon>
        <taxon>Glomerellales</taxon>
        <taxon>Glomerellaceae</taxon>
        <taxon>Colletotrichum</taxon>
        <taxon>Colletotrichum gloeosporioides species complex</taxon>
    </lineage>
</organism>
<dbReference type="Proteomes" id="UP000015530">
    <property type="component" value="Unassembled WGS sequence"/>
</dbReference>
<name>T0KYB4_COLGC</name>
<proteinExistence type="predicted"/>
<dbReference type="HOGENOM" id="CLU_035263_2_1_1"/>
<dbReference type="AlphaFoldDB" id="T0KYB4"/>